<accession>A0A6I9NTY7</accession>
<protein>
    <submittedName>
        <fullName evidence="4">Rho guanine nucleotide exchange factor 2-like</fullName>
    </submittedName>
</protein>
<dbReference type="GO" id="GO:0005856">
    <property type="term" value="C:cytoskeleton"/>
    <property type="evidence" value="ECO:0007669"/>
    <property type="project" value="TreeGrafter"/>
</dbReference>
<dbReference type="SUPFAM" id="SSF50729">
    <property type="entry name" value="PH domain-like"/>
    <property type="match status" value="1"/>
</dbReference>
<dbReference type="InterPro" id="IPR051632">
    <property type="entry name" value="Rho_GEF"/>
</dbReference>
<evidence type="ECO:0000313" key="3">
    <source>
        <dbReference type="Proteomes" id="UP000504611"/>
    </source>
</evidence>
<dbReference type="Pfam" id="PF17838">
    <property type="entry name" value="PH_16"/>
    <property type="match status" value="1"/>
</dbReference>
<proteinExistence type="predicted"/>
<dbReference type="InterPro" id="IPR041020">
    <property type="entry name" value="PH_16"/>
</dbReference>
<dbReference type="PANTHER" id="PTHR13944:SF20">
    <property type="entry name" value="RHO GUANINE NUCLEOTIDE EXCHANGE FACTOR 2"/>
    <property type="match status" value="1"/>
</dbReference>
<dbReference type="PROSITE" id="PS50003">
    <property type="entry name" value="PH_DOMAIN"/>
    <property type="match status" value="1"/>
</dbReference>
<dbReference type="GO" id="GO:0005085">
    <property type="term" value="F:guanyl-nucleotide exchange factor activity"/>
    <property type="evidence" value="ECO:0007669"/>
    <property type="project" value="UniProtKB-KW"/>
</dbReference>
<dbReference type="GO" id="GO:0035023">
    <property type="term" value="P:regulation of Rho protein signal transduction"/>
    <property type="evidence" value="ECO:0007669"/>
    <property type="project" value="TreeGrafter"/>
</dbReference>
<dbReference type="InterPro" id="IPR001849">
    <property type="entry name" value="PH_domain"/>
</dbReference>
<reference evidence="4" key="1">
    <citation type="submission" date="2025-08" db="UniProtKB">
        <authorList>
            <consortium name="RefSeq"/>
        </authorList>
    </citation>
    <scope>IDENTIFICATION</scope>
    <source>
        <tissue evidence="4">Muscle</tissue>
    </source>
</reference>
<dbReference type="AlphaFoldDB" id="A0A6I9NTY7"/>
<dbReference type="GO" id="GO:0008017">
    <property type="term" value="F:microtubule binding"/>
    <property type="evidence" value="ECO:0007669"/>
    <property type="project" value="TreeGrafter"/>
</dbReference>
<evidence type="ECO:0000313" key="4">
    <source>
        <dbReference type="RefSeq" id="XP_010778360.1"/>
    </source>
</evidence>
<name>A0A6I9NTY7_9TELE</name>
<sequence length="151" mass="17858">MTDVLVFLQEKDQRYFFPCLDKSSVLSLQNLIVRDIANQERGMFLISDSSPPEMYEFHAASKEDKNVWIRHIQRTVSKCPSREDFPLIETEQKAHLRRLKGQETDIMTHSKQHLLYESSMFRSDFSFCFMNSYFVLKTNIYIKSDIFSALL</sequence>
<evidence type="ECO:0000259" key="2">
    <source>
        <dbReference type="PROSITE" id="PS50003"/>
    </source>
</evidence>
<keyword evidence="3" id="KW-1185">Reference proteome</keyword>
<dbReference type="GeneID" id="104953132"/>
<dbReference type="RefSeq" id="XP_010778360.1">
    <property type="nucleotide sequence ID" value="XM_010780058.1"/>
</dbReference>
<gene>
    <name evidence="4" type="primary">LOC104953132</name>
</gene>
<dbReference type="Proteomes" id="UP000504611">
    <property type="component" value="Unplaced"/>
</dbReference>
<feature type="domain" description="PH" evidence="2">
    <location>
        <begin position="1"/>
        <end position="77"/>
    </location>
</feature>
<dbReference type="PANTHER" id="PTHR13944">
    <property type="entry name" value="AGAP007712-PA"/>
    <property type="match status" value="1"/>
</dbReference>
<dbReference type="OrthoDB" id="28045at2759"/>
<dbReference type="GO" id="GO:0007015">
    <property type="term" value="P:actin filament organization"/>
    <property type="evidence" value="ECO:0007669"/>
    <property type="project" value="TreeGrafter"/>
</dbReference>
<evidence type="ECO:0000256" key="1">
    <source>
        <dbReference type="ARBA" id="ARBA00022658"/>
    </source>
</evidence>
<dbReference type="InterPro" id="IPR011993">
    <property type="entry name" value="PH-like_dom_sf"/>
</dbReference>
<keyword evidence="1" id="KW-0344">Guanine-nucleotide releasing factor</keyword>
<dbReference type="GO" id="GO:0032587">
    <property type="term" value="C:ruffle membrane"/>
    <property type="evidence" value="ECO:0007669"/>
    <property type="project" value="TreeGrafter"/>
</dbReference>
<dbReference type="GO" id="GO:0000902">
    <property type="term" value="P:cell morphogenesis"/>
    <property type="evidence" value="ECO:0007669"/>
    <property type="project" value="TreeGrafter"/>
</dbReference>
<dbReference type="KEGG" id="ncc:104953132"/>
<organism evidence="3 4">
    <name type="scientific">Notothenia coriiceps</name>
    <name type="common">black rockcod</name>
    <dbReference type="NCBI Taxonomy" id="8208"/>
    <lineage>
        <taxon>Eukaryota</taxon>
        <taxon>Metazoa</taxon>
        <taxon>Chordata</taxon>
        <taxon>Craniata</taxon>
        <taxon>Vertebrata</taxon>
        <taxon>Euteleostomi</taxon>
        <taxon>Actinopterygii</taxon>
        <taxon>Neopterygii</taxon>
        <taxon>Teleostei</taxon>
        <taxon>Neoteleostei</taxon>
        <taxon>Acanthomorphata</taxon>
        <taxon>Eupercaria</taxon>
        <taxon>Perciformes</taxon>
        <taxon>Notothenioidei</taxon>
        <taxon>Nototheniidae</taxon>
        <taxon>Notothenia</taxon>
    </lineage>
</organism>
<dbReference type="Gene3D" id="2.30.29.30">
    <property type="entry name" value="Pleckstrin-homology domain (PH domain)/Phosphotyrosine-binding domain (PTB)"/>
    <property type="match status" value="1"/>
</dbReference>
<dbReference type="GO" id="GO:0045666">
    <property type="term" value="P:positive regulation of neuron differentiation"/>
    <property type="evidence" value="ECO:0007669"/>
    <property type="project" value="TreeGrafter"/>
</dbReference>